<gene>
    <name evidence="3" type="ORF">GCM10007298_09210</name>
</gene>
<dbReference type="InterPro" id="IPR003675">
    <property type="entry name" value="Rce1/LyrA-like_dom"/>
</dbReference>
<proteinExistence type="predicted"/>
<protein>
    <submittedName>
        <fullName evidence="3">Abortive infection protein</fullName>
    </submittedName>
</protein>
<organism evidence="3 4">
    <name type="scientific">Williamsia phyllosphaerae</name>
    <dbReference type="NCBI Taxonomy" id="885042"/>
    <lineage>
        <taxon>Bacteria</taxon>
        <taxon>Bacillati</taxon>
        <taxon>Actinomycetota</taxon>
        <taxon>Actinomycetes</taxon>
        <taxon>Mycobacteriales</taxon>
        <taxon>Nocardiaceae</taxon>
        <taxon>Williamsia</taxon>
    </lineage>
</organism>
<feature type="transmembrane region" description="Helical" evidence="1">
    <location>
        <begin position="34"/>
        <end position="54"/>
    </location>
</feature>
<keyword evidence="1" id="KW-1133">Transmembrane helix</keyword>
<feature type="transmembrane region" description="Helical" evidence="1">
    <location>
        <begin position="242"/>
        <end position="263"/>
    </location>
</feature>
<feature type="transmembrane region" description="Helical" evidence="1">
    <location>
        <begin position="164"/>
        <end position="192"/>
    </location>
</feature>
<dbReference type="Proteomes" id="UP000632454">
    <property type="component" value="Unassembled WGS sequence"/>
</dbReference>
<keyword evidence="1" id="KW-0812">Transmembrane</keyword>
<accession>A0ABQ1UDC5</accession>
<evidence type="ECO:0000256" key="1">
    <source>
        <dbReference type="SAM" id="Phobius"/>
    </source>
</evidence>
<feature type="domain" description="CAAX prenyl protease 2/Lysostaphin resistance protein A-like" evidence="2">
    <location>
        <begin position="163"/>
        <end position="254"/>
    </location>
</feature>
<comment type="caution">
    <text evidence="3">The sequence shown here is derived from an EMBL/GenBank/DDBJ whole genome shotgun (WGS) entry which is preliminary data.</text>
</comment>
<dbReference type="EMBL" id="BMCS01000001">
    <property type="protein sequence ID" value="GGF15330.1"/>
    <property type="molecule type" value="Genomic_DNA"/>
</dbReference>
<feature type="transmembrane region" description="Helical" evidence="1">
    <location>
        <begin position="213"/>
        <end position="236"/>
    </location>
</feature>
<reference evidence="4" key="1">
    <citation type="journal article" date="2019" name="Int. J. Syst. Evol. Microbiol.">
        <title>The Global Catalogue of Microorganisms (GCM) 10K type strain sequencing project: providing services to taxonomists for standard genome sequencing and annotation.</title>
        <authorList>
            <consortium name="The Broad Institute Genomics Platform"/>
            <consortium name="The Broad Institute Genome Sequencing Center for Infectious Disease"/>
            <person name="Wu L."/>
            <person name="Ma J."/>
        </authorList>
    </citation>
    <scope>NUCLEOTIDE SEQUENCE [LARGE SCALE GENOMIC DNA]</scope>
    <source>
        <strain evidence="4">CCM 7855</strain>
    </source>
</reference>
<feature type="transmembrane region" description="Helical" evidence="1">
    <location>
        <begin position="124"/>
        <end position="144"/>
    </location>
</feature>
<feature type="transmembrane region" description="Helical" evidence="1">
    <location>
        <begin position="86"/>
        <end position="104"/>
    </location>
</feature>
<dbReference type="Pfam" id="PF02517">
    <property type="entry name" value="Rce1-like"/>
    <property type="match status" value="1"/>
</dbReference>
<name>A0ABQ1UDC5_9NOCA</name>
<sequence length="271" mass="28970">MSTSGIRALLTPARPSDIAVVTDRGRRRAIGAEIVIVLILTFGMSGIYAILSLIEDELRSGGIGGQTIALNQSTSAVDLIDLARQILAATRLFAIAALAVYLLYRSGVALSRAGVNRALSRRDVAWGAALAAGIGLPGLALYVIARELNINAQVLPSDLTETWWRLPILVLSAIGNAAAEELLVVAYLITRLRQLGWSENRSLLASALLRGSYHLYQGFGGGLGNVVMGLVYGRFYQVTSRAWPLVIAHALIDSVAFVGFALLRDRLGFLS</sequence>
<evidence type="ECO:0000259" key="2">
    <source>
        <dbReference type="Pfam" id="PF02517"/>
    </source>
</evidence>
<keyword evidence="1" id="KW-0472">Membrane</keyword>
<dbReference type="RefSeq" id="WP_229704886.1">
    <property type="nucleotide sequence ID" value="NZ_BMCS01000001.1"/>
</dbReference>
<keyword evidence="4" id="KW-1185">Reference proteome</keyword>
<evidence type="ECO:0000313" key="3">
    <source>
        <dbReference type="EMBL" id="GGF15330.1"/>
    </source>
</evidence>
<evidence type="ECO:0000313" key="4">
    <source>
        <dbReference type="Proteomes" id="UP000632454"/>
    </source>
</evidence>